<dbReference type="Gene3D" id="3.30.420.40">
    <property type="match status" value="1"/>
</dbReference>
<keyword evidence="3" id="KW-1185">Reference proteome</keyword>
<dbReference type="InterPro" id="IPR002756">
    <property type="entry name" value="MfnF"/>
</dbReference>
<gene>
    <name evidence="2" type="ORF">DPC56_03635</name>
</gene>
<accession>A0A328P9T4</accession>
<comment type="caution">
    <text evidence="2">The sequence shown here is derived from an EMBL/GenBank/DDBJ whole genome shotgun (WGS) entry which is preliminary data.</text>
</comment>
<dbReference type="EMBL" id="QLOE01000003">
    <property type="protein sequence ID" value="RAO79408.1"/>
    <property type="molecule type" value="Genomic_DNA"/>
</dbReference>
<proteinExistence type="predicted"/>
<protein>
    <submittedName>
        <fullName evidence="2">H4MPT-linked C1 transfer pathway protein</fullName>
    </submittedName>
</protein>
<dbReference type="GO" id="GO:0016787">
    <property type="term" value="F:hydrolase activity"/>
    <property type="evidence" value="ECO:0007669"/>
    <property type="project" value="InterPro"/>
</dbReference>
<dbReference type="Gene3D" id="3.30.420.190">
    <property type="entry name" value="conserved archaeal protein q6m145"/>
    <property type="match status" value="1"/>
</dbReference>
<evidence type="ECO:0000313" key="2">
    <source>
        <dbReference type="EMBL" id="RAO79408.1"/>
    </source>
</evidence>
<dbReference type="InterPro" id="IPR002821">
    <property type="entry name" value="Hydantoinase_A"/>
</dbReference>
<dbReference type="SUPFAM" id="SSF53067">
    <property type="entry name" value="Actin-like ATPase domain"/>
    <property type="match status" value="1"/>
</dbReference>
<dbReference type="AlphaFoldDB" id="A0A328P9T4"/>
<sequence length="341" mass="37582">MKVVGIDIGGANTDIAIIEVENGELKDMKVESRYLPMWLKKNELQKTLKELLGKEIEAIDGVGVTMTAELADAYKDKEEGVKDIIGKVEEVFNVPVAYVSLSGMLDAATALKNPLEVAAANWIATSQLAAAINKNCIMVDVGSTTTDIIPIKDGRECAKGRSDLERLSTGELVYTGVLRNNVATIVDKVPLHGRWYRVSSELFAITADIHLVLGNIDYKEYTCDTPDGADKTIRDSMRRIARLLCADLKLLNQQDIREIAAYIYHQQILKIAEAIKEVSDREKLNSIVTTGLGMNILGRKAAEILEMECRSMDEFLHPRACIVAPAIGSAVMMGDHLTREY</sequence>
<feature type="domain" description="Hydantoinase A/oxoprolinase" evidence="1">
    <location>
        <begin position="61"/>
        <end position="330"/>
    </location>
</feature>
<name>A0A328P9T4_9EURY</name>
<evidence type="ECO:0000313" key="3">
    <source>
        <dbReference type="Proteomes" id="UP000249782"/>
    </source>
</evidence>
<dbReference type="RefSeq" id="WP_112093696.1">
    <property type="nucleotide sequence ID" value="NZ_QLOE01000003.1"/>
</dbReference>
<organism evidence="2 3">
    <name type="scientific">Methanothermobacter tenebrarum</name>
    <dbReference type="NCBI Taxonomy" id="680118"/>
    <lineage>
        <taxon>Archaea</taxon>
        <taxon>Methanobacteriati</taxon>
        <taxon>Methanobacteriota</taxon>
        <taxon>Methanomada group</taxon>
        <taxon>Methanobacteria</taxon>
        <taxon>Methanobacteriales</taxon>
        <taxon>Methanobacteriaceae</taxon>
        <taxon>Methanothermobacter</taxon>
    </lineage>
</organism>
<dbReference type="Pfam" id="PF01968">
    <property type="entry name" value="Hydantoinase_A"/>
    <property type="match status" value="1"/>
</dbReference>
<evidence type="ECO:0000259" key="1">
    <source>
        <dbReference type="Pfam" id="PF01968"/>
    </source>
</evidence>
<dbReference type="NCBIfam" id="TIGR03123">
    <property type="entry name" value="one_C_unchar_1"/>
    <property type="match status" value="1"/>
</dbReference>
<dbReference type="OrthoDB" id="148086at2157"/>
<reference evidence="2 3" key="1">
    <citation type="submission" date="2018-06" db="EMBL/GenBank/DDBJ databases">
        <title>Draft genome sequence of hyperthermophilic methanogen Methanothermobacter tenebrarum sp. MCM-B 1447.</title>
        <authorList>
            <person name="Pore S.D."/>
            <person name="Dagar S."/>
            <person name="Dhakephalkar P.K."/>
        </authorList>
    </citation>
    <scope>NUCLEOTIDE SEQUENCE [LARGE SCALE GENOMIC DNA]</scope>
    <source>
        <strain evidence="2 3">MCM B 1447</strain>
    </source>
</reference>
<dbReference type="InterPro" id="IPR043129">
    <property type="entry name" value="ATPase_NBD"/>
</dbReference>
<dbReference type="Proteomes" id="UP000249782">
    <property type="component" value="Unassembled WGS sequence"/>
</dbReference>